<feature type="chain" id="PRO_5010303692" evidence="12">
    <location>
        <begin position="33"/>
        <end position="616"/>
    </location>
</feature>
<keyword evidence="9 10" id="KW-0998">Cell outer membrane</keyword>
<keyword evidence="7 10" id="KW-0472">Membrane</keyword>
<comment type="similarity">
    <text evidence="10 11">Belongs to the TonB-dependent receptor family.</text>
</comment>
<dbReference type="InterPro" id="IPR037066">
    <property type="entry name" value="Plug_dom_sf"/>
</dbReference>
<evidence type="ECO:0000256" key="12">
    <source>
        <dbReference type="SAM" id="SignalP"/>
    </source>
</evidence>
<evidence type="ECO:0000256" key="7">
    <source>
        <dbReference type="ARBA" id="ARBA00023136"/>
    </source>
</evidence>
<dbReference type="InterPro" id="IPR012910">
    <property type="entry name" value="Plug_dom"/>
</dbReference>
<protein>
    <submittedName>
        <fullName evidence="15">Iron complex outermembrane recepter protein</fullName>
    </submittedName>
</protein>
<evidence type="ECO:0000313" key="15">
    <source>
        <dbReference type="EMBL" id="SEB75445.1"/>
    </source>
</evidence>
<feature type="domain" description="TonB-dependent receptor-like beta-barrel" evidence="13">
    <location>
        <begin position="221"/>
        <end position="570"/>
    </location>
</feature>
<evidence type="ECO:0000256" key="3">
    <source>
        <dbReference type="ARBA" id="ARBA00022452"/>
    </source>
</evidence>
<evidence type="ECO:0000256" key="5">
    <source>
        <dbReference type="ARBA" id="ARBA00022729"/>
    </source>
</evidence>
<reference evidence="15 16" key="1">
    <citation type="submission" date="2016-10" db="EMBL/GenBank/DDBJ databases">
        <authorList>
            <person name="de Groot N.N."/>
        </authorList>
    </citation>
    <scope>NUCLEOTIDE SEQUENCE [LARGE SCALE GENOMIC DNA]</scope>
    <source>
        <strain evidence="15 16">AB35.6</strain>
    </source>
</reference>
<dbReference type="PANTHER" id="PTHR30069">
    <property type="entry name" value="TONB-DEPENDENT OUTER MEMBRANE RECEPTOR"/>
    <property type="match status" value="1"/>
</dbReference>
<evidence type="ECO:0000259" key="14">
    <source>
        <dbReference type="Pfam" id="PF07715"/>
    </source>
</evidence>
<dbReference type="GO" id="GO:0044718">
    <property type="term" value="P:siderophore transmembrane transport"/>
    <property type="evidence" value="ECO:0007669"/>
    <property type="project" value="TreeGrafter"/>
</dbReference>
<dbReference type="InterPro" id="IPR036942">
    <property type="entry name" value="Beta-barrel_TonB_sf"/>
</dbReference>
<dbReference type="OrthoDB" id="337377at2"/>
<keyword evidence="5 12" id="KW-0732">Signal</keyword>
<evidence type="ECO:0000256" key="6">
    <source>
        <dbReference type="ARBA" id="ARBA00023077"/>
    </source>
</evidence>
<dbReference type="AlphaFoldDB" id="A0A1H4LYV9"/>
<dbReference type="InterPro" id="IPR039426">
    <property type="entry name" value="TonB-dep_rcpt-like"/>
</dbReference>
<comment type="subcellular location">
    <subcellularLocation>
        <location evidence="1 10">Cell outer membrane</location>
        <topology evidence="1 10">Multi-pass membrane protein</topology>
    </subcellularLocation>
</comment>
<dbReference type="Gene3D" id="2.170.130.10">
    <property type="entry name" value="TonB-dependent receptor, plug domain"/>
    <property type="match status" value="1"/>
</dbReference>
<keyword evidence="3 10" id="KW-1134">Transmembrane beta strand</keyword>
<evidence type="ECO:0000313" key="16">
    <source>
        <dbReference type="Proteomes" id="UP000182409"/>
    </source>
</evidence>
<keyword evidence="4 10" id="KW-0812">Transmembrane</keyword>
<proteinExistence type="inferred from homology"/>
<dbReference type="Proteomes" id="UP000182409">
    <property type="component" value="Unassembled WGS sequence"/>
</dbReference>
<evidence type="ECO:0000259" key="13">
    <source>
        <dbReference type="Pfam" id="PF00593"/>
    </source>
</evidence>
<dbReference type="InterPro" id="IPR000531">
    <property type="entry name" value="Beta-barrel_TonB"/>
</dbReference>
<keyword evidence="2 10" id="KW-0813">Transport</keyword>
<evidence type="ECO:0000256" key="4">
    <source>
        <dbReference type="ARBA" id="ARBA00022692"/>
    </source>
</evidence>
<dbReference type="Pfam" id="PF07715">
    <property type="entry name" value="Plug"/>
    <property type="match status" value="1"/>
</dbReference>
<evidence type="ECO:0000256" key="11">
    <source>
        <dbReference type="RuleBase" id="RU003357"/>
    </source>
</evidence>
<dbReference type="SUPFAM" id="SSF56935">
    <property type="entry name" value="Porins"/>
    <property type="match status" value="1"/>
</dbReference>
<sequence length="616" mass="66379">MWQVGKRVFAASGMTSSVCFVVLAASYLPATAQQVPKSDPVVPPVKDTVSVVGDPEPVALGQSARAVTVLDMEDRSLQLQSLEDSLRTDASVDIRQRGPMGVQSDISIRGSNFEQTLVLLNALRVNDAQTSHFNLDIPVPLPALGGIAVLHGSGSTIYGSDALGGVVNVTTWKPTESSLRLRAGGGNYGVNTQSFVGAVAGSRSSVVVAGARDFSSGFMPDRDYRSESVSVEGRATTRLGESDLLVAGSDRAFGADQFYGNYPSWERTKGWFASLTQGLGAATTAAAAYRRHADVYDLIRDRPAAYENNHIDQSWQGAVRHAHVLGHIGRIFAGLEENTDSIRSNALGQHGRNRGAGYVDVDLHARTATFSAGLREEVLSGGRIVPSPTFAASVLLQGKWKLRGSAGYGFRLPTYTDLYYNDPTTISNPALKPESAWSFDGGVDWYRGKTMAVSVTGFLSQQSNAIEYLRRSSVTKWQASNLARVRLAGVEASLQTSPAAGQQLRVSWTATFGAQSALDGQQSQYLFSYPVNRAAVEWFVQERHGIKLRPAFSVTQRYGLAPYAVMDLGASREAGWLHPYVQLTNLANTGYAEILAVRMPGRGIVAGIEINLTRRH</sequence>
<evidence type="ECO:0000256" key="10">
    <source>
        <dbReference type="PROSITE-ProRule" id="PRU01360"/>
    </source>
</evidence>
<dbReference type="Gene3D" id="2.40.170.20">
    <property type="entry name" value="TonB-dependent receptor, beta-barrel domain"/>
    <property type="match status" value="1"/>
</dbReference>
<evidence type="ECO:0000256" key="8">
    <source>
        <dbReference type="ARBA" id="ARBA00023170"/>
    </source>
</evidence>
<evidence type="ECO:0000256" key="1">
    <source>
        <dbReference type="ARBA" id="ARBA00004571"/>
    </source>
</evidence>
<feature type="domain" description="TonB-dependent receptor plug" evidence="14">
    <location>
        <begin position="63"/>
        <end position="166"/>
    </location>
</feature>
<feature type="signal peptide" evidence="12">
    <location>
        <begin position="1"/>
        <end position="32"/>
    </location>
</feature>
<dbReference type="GO" id="GO:0009279">
    <property type="term" value="C:cell outer membrane"/>
    <property type="evidence" value="ECO:0007669"/>
    <property type="project" value="UniProtKB-SubCell"/>
</dbReference>
<keyword evidence="6 11" id="KW-0798">TonB box</keyword>
<evidence type="ECO:0000256" key="2">
    <source>
        <dbReference type="ARBA" id="ARBA00022448"/>
    </source>
</evidence>
<dbReference type="GO" id="GO:0015344">
    <property type="term" value="F:siderophore uptake transmembrane transporter activity"/>
    <property type="evidence" value="ECO:0007669"/>
    <property type="project" value="TreeGrafter"/>
</dbReference>
<gene>
    <name evidence="15" type="ORF">SAMN05443244_1749</name>
</gene>
<dbReference type="Pfam" id="PF00593">
    <property type="entry name" value="TonB_dep_Rec_b-barrel"/>
    <property type="match status" value="1"/>
</dbReference>
<organism evidence="15 16">
    <name type="scientific">Terriglobus roseus</name>
    <dbReference type="NCBI Taxonomy" id="392734"/>
    <lineage>
        <taxon>Bacteria</taxon>
        <taxon>Pseudomonadati</taxon>
        <taxon>Acidobacteriota</taxon>
        <taxon>Terriglobia</taxon>
        <taxon>Terriglobales</taxon>
        <taxon>Acidobacteriaceae</taxon>
        <taxon>Terriglobus</taxon>
    </lineage>
</organism>
<dbReference type="PROSITE" id="PS52016">
    <property type="entry name" value="TONB_DEPENDENT_REC_3"/>
    <property type="match status" value="1"/>
</dbReference>
<dbReference type="PANTHER" id="PTHR30069:SF29">
    <property type="entry name" value="HEMOGLOBIN AND HEMOGLOBIN-HAPTOGLOBIN-BINDING PROTEIN 1-RELATED"/>
    <property type="match status" value="1"/>
</dbReference>
<name>A0A1H4LYV9_9BACT</name>
<accession>A0A1H4LYV9</accession>
<dbReference type="EMBL" id="FNSD01000001">
    <property type="protein sequence ID" value="SEB75445.1"/>
    <property type="molecule type" value="Genomic_DNA"/>
</dbReference>
<keyword evidence="8" id="KW-0675">Receptor</keyword>
<evidence type="ECO:0000256" key="9">
    <source>
        <dbReference type="ARBA" id="ARBA00023237"/>
    </source>
</evidence>